<evidence type="ECO:0000313" key="4">
    <source>
        <dbReference type="EMBL" id="GFG31681.1"/>
    </source>
</evidence>
<feature type="region of interest" description="Disordered" evidence="2">
    <location>
        <begin position="495"/>
        <end position="514"/>
    </location>
</feature>
<dbReference type="OrthoDB" id="10066279at2759"/>
<feature type="compositionally biased region" description="Polar residues" evidence="2">
    <location>
        <begin position="582"/>
        <end position="597"/>
    </location>
</feature>
<feature type="region of interest" description="Disordered" evidence="2">
    <location>
        <begin position="579"/>
        <end position="625"/>
    </location>
</feature>
<protein>
    <recommendedName>
        <fullName evidence="3">C2H2-type domain-containing protein</fullName>
    </recommendedName>
</protein>
<gene>
    <name evidence="4" type="ORF">Cfor_10476</name>
</gene>
<dbReference type="InParanoid" id="A0A6L2PGJ6"/>
<accession>A0A6L2PGJ6</accession>
<feature type="compositionally biased region" description="Polar residues" evidence="2">
    <location>
        <begin position="24"/>
        <end position="34"/>
    </location>
</feature>
<sequence>MGSKSNSKSAKGSKHNVTKANGGKFQSQESQIESEANGEPHTDFSMLRKPIDISVSGVSQVVKVYQTGTTEVRQLLAYECDLVYECKVCRNLFRSLANFLSHKRVYCREQFSDVKHVLPAHHLVEDSTVVIQQEPAPPGPTETWVTSDATHDPSADDTDDRSALHIETSVPRIATYSKPKRDLSHIIERLSQKREIKSVAETVGHISASKFYESVSEEVAAQRDTCKEHVICLEGTENTKFGVFQTVLPSSSPVQMDNTDLMKAQVVELHNMMSSNEAILGPDGQIEVLNIEGTTLASIKNTGGNGAVVRKKDSAPNNKTGSSKENHVCMHRKTTIQVRKLRSQIVNKAFRKEVSDYESQNSNVKSAGIAVQSEADKARKEQQRLHQETQAWMNNFEDDLELQMCGGCGRRFERRAALNSHSQICQKRIAVQNNIKACRPSASTSTTTSSRITSTKVLPVSTDRQHLPHTDNTKNDSTCVESNTSRLTLLSVLSESMQSTTSGTKSVTTPSPSPVSLDVSNQLLATAPSASYHRTRHCSGSWSDSIKKDIPEKRIEIQIRRDYCKTGTGAGTMSSVLGVGGPSSQQQDYNSETNENALSYDDTGEGNDHDEVSNISNEDCEDHGGLYQPTEPDTCFSEKGPHLSYGKLNGISVCSFTETIEKETIKKEEQTIDATLIDLVPAVRNVKDDESSTHSLQDTDLDSNSNQSEENTGVTDRKNTTNFMTFIDEQSTAVSQATDRGVGQDSAGSAAVAEVNELQGERGNSLDEKGNESVPAAITKKEDQFSPVMENRMQSMINIRRLQCLPCQKKFNKLTNLRRHVAVHIGWNRYQCTECTFKCFSKYDCVTHVIKMHLGKAEHYKAQTMVEYIETQISDTENDVSKYEHTEKPRRSPNNENGQHMVQDTNINLSSNYDPPSEDVEVTVNDTNCNKISDWSLEEYDENKTIITGTSDYDTSIEAVPDNIQSSLIKLKDGEEDLCEYVVEEGKVKDAVMNIPVKQGPTITTGDINSSVATVEVKSGNVGETVVSDAENILQEEEERRKYMTSPSLLSVTLNRCFMNTEGLEHEEPESRPSKKRLTTIEYERNIRNATALEEKCVNSNQFSNVLAFSDFEQNECKPKMVNVESEASAQNDPTPPPAENNTEQVQNPSETQVQEQTALRKMVLEVIFGSGSSNVSHDLEATHSMLNMEVNGEHHSEGSASSPEPYDVVEAVSCDSTSPLTSNSSAASPVLTSDDGGSVLMEETSSVMGECKSERQDKLRNCVSPVLETERRQRPVRNRIKVEREDFIYDLSDRCLDPRRDGDDRKVTKRKQEDRIRDSVKMVLEKGNCSGESSFAKVIPKVMLVRTNMGEYSGLRVVNKTGSASNMTQVFDSSSDKYNLSNTVGYNISTRKSQRTFDISPHKIPAISKERLE</sequence>
<name>A0A6L2PGJ6_COPFO</name>
<dbReference type="PROSITE" id="PS50157">
    <property type="entry name" value="ZINC_FINGER_C2H2_2"/>
    <property type="match status" value="2"/>
</dbReference>
<feature type="region of interest" description="Disordered" evidence="2">
    <location>
        <begin position="1216"/>
        <end position="1238"/>
    </location>
</feature>
<keyword evidence="1" id="KW-0862">Zinc</keyword>
<dbReference type="PANTHER" id="PTHR21020">
    <property type="entry name" value="ZINC FINGER PROTEIN 800"/>
    <property type="match status" value="1"/>
</dbReference>
<dbReference type="PANTHER" id="PTHR21020:SF0">
    <property type="entry name" value="ZINC FINGER PROTEIN 800"/>
    <property type="match status" value="1"/>
</dbReference>
<feature type="region of interest" description="Disordered" evidence="2">
    <location>
        <begin position="133"/>
        <end position="160"/>
    </location>
</feature>
<feature type="compositionally biased region" description="Basic and acidic residues" evidence="2">
    <location>
        <begin position="463"/>
        <end position="474"/>
    </location>
</feature>
<feature type="region of interest" description="Disordered" evidence="2">
    <location>
        <begin position="440"/>
        <end position="482"/>
    </location>
</feature>
<dbReference type="PROSITE" id="PS00028">
    <property type="entry name" value="ZINC_FINGER_C2H2_1"/>
    <property type="match status" value="2"/>
</dbReference>
<dbReference type="InterPro" id="IPR036236">
    <property type="entry name" value="Znf_C2H2_sf"/>
</dbReference>
<evidence type="ECO:0000256" key="2">
    <source>
        <dbReference type="SAM" id="MobiDB-lite"/>
    </source>
</evidence>
<evidence type="ECO:0000259" key="3">
    <source>
        <dbReference type="PROSITE" id="PS50157"/>
    </source>
</evidence>
<keyword evidence="5" id="KW-1185">Reference proteome</keyword>
<keyword evidence="1" id="KW-0863">Zinc-finger</keyword>
<proteinExistence type="predicted"/>
<dbReference type="Gene3D" id="3.30.160.60">
    <property type="entry name" value="Classic Zinc Finger"/>
    <property type="match status" value="1"/>
</dbReference>
<keyword evidence="1" id="KW-0479">Metal-binding</keyword>
<feature type="compositionally biased region" description="Low complexity" evidence="2">
    <location>
        <begin position="499"/>
        <end position="514"/>
    </location>
</feature>
<evidence type="ECO:0000313" key="5">
    <source>
        <dbReference type="Proteomes" id="UP000502823"/>
    </source>
</evidence>
<evidence type="ECO:0000256" key="1">
    <source>
        <dbReference type="PROSITE-ProRule" id="PRU00042"/>
    </source>
</evidence>
<dbReference type="InterPro" id="IPR039149">
    <property type="entry name" value="ZNF800"/>
</dbReference>
<feature type="domain" description="C2H2-type" evidence="3">
    <location>
        <begin position="84"/>
        <end position="111"/>
    </location>
</feature>
<feature type="region of interest" description="Disordered" evidence="2">
    <location>
        <begin position="688"/>
        <end position="721"/>
    </location>
</feature>
<dbReference type="Proteomes" id="UP000502823">
    <property type="component" value="Unassembled WGS sequence"/>
</dbReference>
<comment type="caution">
    <text evidence="4">The sequence shown here is derived from an EMBL/GenBank/DDBJ whole genome shotgun (WGS) entry which is preliminary data.</text>
</comment>
<feature type="domain" description="C2H2-type" evidence="3">
    <location>
        <begin position="802"/>
        <end position="829"/>
    </location>
</feature>
<dbReference type="InterPro" id="IPR013087">
    <property type="entry name" value="Znf_C2H2_type"/>
</dbReference>
<reference evidence="5" key="1">
    <citation type="submission" date="2020-01" db="EMBL/GenBank/DDBJ databases">
        <title>Draft genome sequence of the Termite Coptotermes fromosanus.</title>
        <authorList>
            <person name="Itakura S."/>
            <person name="Yosikawa Y."/>
            <person name="Umezawa K."/>
        </authorList>
    </citation>
    <scope>NUCLEOTIDE SEQUENCE [LARGE SCALE GENOMIC DNA]</scope>
</reference>
<dbReference type="EMBL" id="BLKM01000328">
    <property type="protein sequence ID" value="GFG31681.1"/>
    <property type="molecule type" value="Genomic_DNA"/>
</dbReference>
<feature type="region of interest" description="Disordered" evidence="2">
    <location>
        <begin position="1"/>
        <end position="43"/>
    </location>
</feature>
<feature type="compositionally biased region" description="Basic and acidic residues" evidence="2">
    <location>
        <begin position="879"/>
        <end position="890"/>
    </location>
</feature>
<dbReference type="FunCoup" id="A0A6L2PGJ6">
    <property type="interactions" value="172"/>
</dbReference>
<feature type="compositionally biased region" description="Polar residues" evidence="2">
    <location>
        <begin position="1140"/>
        <end position="1157"/>
    </location>
</feature>
<dbReference type="SMART" id="SM00355">
    <property type="entry name" value="ZnF_C2H2"/>
    <property type="match status" value="4"/>
</dbReference>
<organism evidence="4 5">
    <name type="scientific">Coptotermes formosanus</name>
    <name type="common">Formosan subterranean termite</name>
    <dbReference type="NCBI Taxonomy" id="36987"/>
    <lineage>
        <taxon>Eukaryota</taxon>
        <taxon>Metazoa</taxon>
        <taxon>Ecdysozoa</taxon>
        <taxon>Arthropoda</taxon>
        <taxon>Hexapoda</taxon>
        <taxon>Insecta</taxon>
        <taxon>Pterygota</taxon>
        <taxon>Neoptera</taxon>
        <taxon>Polyneoptera</taxon>
        <taxon>Dictyoptera</taxon>
        <taxon>Blattodea</taxon>
        <taxon>Blattoidea</taxon>
        <taxon>Termitoidae</taxon>
        <taxon>Rhinotermitidae</taxon>
        <taxon>Coptotermes</taxon>
    </lineage>
</organism>
<feature type="region of interest" description="Disordered" evidence="2">
    <location>
        <begin position="877"/>
        <end position="901"/>
    </location>
</feature>
<feature type="compositionally biased region" description="Polar residues" evidence="2">
    <location>
        <begin position="693"/>
        <end position="721"/>
    </location>
</feature>
<dbReference type="SUPFAM" id="SSF57667">
    <property type="entry name" value="beta-beta-alpha zinc fingers"/>
    <property type="match status" value="1"/>
</dbReference>
<feature type="compositionally biased region" description="Polar residues" evidence="2">
    <location>
        <begin position="1216"/>
        <end position="1232"/>
    </location>
</feature>
<feature type="compositionally biased region" description="Basic and acidic residues" evidence="2">
    <location>
        <begin position="149"/>
        <end position="160"/>
    </location>
</feature>
<feature type="compositionally biased region" description="Low complexity" evidence="2">
    <location>
        <begin position="441"/>
        <end position="455"/>
    </location>
</feature>
<feature type="region of interest" description="Disordered" evidence="2">
    <location>
        <begin position="1124"/>
        <end position="1157"/>
    </location>
</feature>
<feature type="compositionally biased region" description="Low complexity" evidence="2">
    <location>
        <begin position="1"/>
        <end position="10"/>
    </location>
</feature>
<feature type="compositionally biased region" description="Polar residues" evidence="2">
    <location>
        <begin position="892"/>
        <end position="901"/>
    </location>
</feature>
<feature type="region of interest" description="Disordered" evidence="2">
    <location>
        <begin position="303"/>
        <end position="325"/>
    </location>
</feature>
<dbReference type="GO" id="GO:0008270">
    <property type="term" value="F:zinc ion binding"/>
    <property type="evidence" value="ECO:0007669"/>
    <property type="project" value="UniProtKB-KW"/>
</dbReference>